<sequence>MQGVWKQINDLAIGGEGDLQSGKAGQGKVTVVIERAISITVVIWRTLQNQSSKARNVKNRFIFYLTHSVISIFLKSADTGFYKITNRERSFNDDNTLDIIGMDLLKRSGWKEGTGLGVLEQGRLEPLETHMKKNKRGIGAEKVKKNVRKLREDSSSKEQNKNIMSEVKFALRLYEMPSLSLSNHETVQVPSGLKLVAVGPQKVQSGVWTRLFTYWD</sequence>
<dbReference type="Pfam" id="PF01585">
    <property type="entry name" value="G-patch"/>
    <property type="match status" value="1"/>
</dbReference>
<comment type="caution">
    <text evidence="2">The sequence shown here is derived from an EMBL/GenBank/DDBJ whole genome shotgun (WGS) entry which is preliminary data.</text>
</comment>
<evidence type="ECO:0000313" key="2">
    <source>
        <dbReference type="EMBL" id="KAK1264107.1"/>
    </source>
</evidence>
<evidence type="ECO:0000313" key="3">
    <source>
        <dbReference type="Proteomes" id="UP001179952"/>
    </source>
</evidence>
<dbReference type="PROSITE" id="PS50174">
    <property type="entry name" value="G_PATCH"/>
    <property type="match status" value="1"/>
</dbReference>
<dbReference type="PANTHER" id="PTHR20923">
    <property type="entry name" value="BAT4 PROTEIN-RELATED"/>
    <property type="match status" value="1"/>
</dbReference>
<proteinExistence type="predicted"/>
<gene>
    <name evidence="2" type="ORF">QJS04_geneDACA009429</name>
</gene>
<evidence type="ECO:0000259" key="1">
    <source>
        <dbReference type="PROSITE" id="PS50174"/>
    </source>
</evidence>
<dbReference type="PANTHER" id="PTHR20923:SF1">
    <property type="entry name" value="G PATCH DOMAIN AND ANKYRIN REPEAT-CONTAINING PROTEIN 1"/>
    <property type="match status" value="1"/>
</dbReference>
<dbReference type="Proteomes" id="UP001179952">
    <property type="component" value="Unassembled WGS sequence"/>
</dbReference>
<accession>A0AAV9AJ54</accession>
<name>A0AAV9AJ54_ACOGR</name>
<reference evidence="2" key="2">
    <citation type="submission" date="2023-06" db="EMBL/GenBank/DDBJ databases">
        <authorList>
            <person name="Ma L."/>
            <person name="Liu K.-W."/>
            <person name="Li Z."/>
            <person name="Hsiao Y.-Y."/>
            <person name="Qi Y."/>
            <person name="Fu T."/>
            <person name="Tang G."/>
            <person name="Zhang D."/>
            <person name="Sun W.-H."/>
            <person name="Liu D.-K."/>
            <person name="Li Y."/>
            <person name="Chen G.-Z."/>
            <person name="Liu X.-D."/>
            <person name="Liao X.-Y."/>
            <person name="Jiang Y.-T."/>
            <person name="Yu X."/>
            <person name="Hao Y."/>
            <person name="Huang J."/>
            <person name="Zhao X.-W."/>
            <person name="Ke S."/>
            <person name="Chen Y.-Y."/>
            <person name="Wu W.-L."/>
            <person name="Hsu J.-L."/>
            <person name="Lin Y.-F."/>
            <person name="Huang M.-D."/>
            <person name="Li C.-Y."/>
            <person name="Huang L."/>
            <person name="Wang Z.-W."/>
            <person name="Zhao X."/>
            <person name="Zhong W.-Y."/>
            <person name="Peng D.-H."/>
            <person name="Ahmad S."/>
            <person name="Lan S."/>
            <person name="Zhang J.-S."/>
            <person name="Tsai W.-C."/>
            <person name="Van De Peer Y."/>
            <person name="Liu Z.-J."/>
        </authorList>
    </citation>
    <scope>NUCLEOTIDE SEQUENCE</scope>
    <source>
        <strain evidence="2">SCP</strain>
        <tissue evidence="2">Leaves</tissue>
    </source>
</reference>
<reference evidence="2" key="1">
    <citation type="journal article" date="2023" name="Nat. Commun.">
        <title>Diploid and tetraploid genomes of Acorus and the evolution of monocots.</title>
        <authorList>
            <person name="Ma L."/>
            <person name="Liu K.W."/>
            <person name="Li Z."/>
            <person name="Hsiao Y.Y."/>
            <person name="Qi Y."/>
            <person name="Fu T."/>
            <person name="Tang G.D."/>
            <person name="Zhang D."/>
            <person name="Sun W.H."/>
            <person name="Liu D.K."/>
            <person name="Li Y."/>
            <person name="Chen G.Z."/>
            <person name="Liu X.D."/>
            <person name="Liao X.Y."/>
            <person name="Jiang Y.T."/>
            <person name="Yu X."/>
            <person name="Hao Y."/>
            <person name="Huang J."/>
            <person name="Zhao X.W."/>
            <person name="Ke S."/>
            <person name="Chen Y.Y."/>
            <person name="Wu W.L."/>
            <person name="Hsu J.L."/>
            <person name="Lin Y.F."/>
            <person name="Huang M.D."/>
            <person name="Li C.Y."/>
            <person name="Huang L."/>
            <person name="Wang Z.W."/>
            <person name="Zhao X."/>
            <person name="Zhong W.Y."/>
            <person name="Peng D.H."/>
            <person name="Ahmad S."/>
            <person name="Lan S."/>
            <person name="Zhang J.S."/>
            <person name="Tsai W.C."/>
            <person name="Van de Peer Y."/>
            <person name="Liu Z.J."/>
        </authorList>
    </citation>
    <scope>NUCLEOTIDE SEQUENCE</scope>
    <source>
        <strain evidence="2">SCP</strain>
    </source>
</reference>
<protein>
    <recommendedName>
        <fullName evidence="1">G-patch domain-containing protein</fullName>
    </recommendedName>
</protein>
<dbReference type="GO" id="GO:0003676">
    <property type="term" value="F:nucleic acid binding"/>
    <property type="evidence" value="ECO:0007669"/>
    <property type="project" value="InterPro"/>
</dbReference>
<dbReference type="InterPro" id="IPR039146">
    <property type="entry name" value="GPANK1"/>
</dbReference>
<keyword evidence="3" id="KW-1185">Reference proteome</keyword>
<dbReference type="AlphaFoldDB" id="A0AAV9AJ54"/>
<organism evidence="2 3">
    <name type="scientific">Acorus gramineus</name>
    <name type="common">Dwarf sweet flag</name>
    <dbReference type="NCBI Taxonomy" id="55184"/>
    <lineage>
        <taxon>Eukaryota</taxon>
        <taxon>Viridiplantae</taxon>
        <taxon>Streptophyta</taxon>
        <taxon>Embryophyta</taxon>
        <taxon>Tracheophyta</taxon>
        <taxon>Spermatophyta</taxon>
        <taxon>Magnoliopsida</taxon>
        <taxon>Liliopsida</taxon>
        <taxon>Acoraceae</taxon>
        <taxon>Acorus</taxon>
    </lineage>
</organism>
<dbReference type="InterPro" id="IPR000467">
    <property type="entry name" value="G_patch_dom"/>
</dbReference>
<dbReference type="SMART" id="SM00443">
    <property type="entry name" value="G_patch"/>
    <property type="match status" value="1"/>
</dbReference>
<dbReference type="EMBL" id="JAUJYN010000009">
    <property type="protein sequence ID" value="KAK1264107.1"/>
    <property type="molecule type" value="Genomic_DNA"/>
</dbReference>
<feature type="domain" description="G-patch" evidence="1">
    <location>
        <begin position="97"/>
        <end position="143"/>
    </location>
</feature>